<dbReference type="CDD" id="cd01127">
    <property type="entry name" value="TrwB_TraG_TraD_VirD4"/>
    <property type="match status" value="1"/>
</dbReference>
<dbReference type="AlphaFoldDB" id="Q832B2"/>
<evidence type="ECO:0000256" key="5">
    <source>
        <dbReference type="ARBA" id="ARBA00022989"/>
    </source>
</evidence>
<evidence type="ECO:0000256" key="4">
    <source>
        <dbReference type="ARBA" id="ARBA00022692"/>
    </source>
</evidence>
<comment type="similarity">
    <text evidence="2">Belongs to the VirD4/TraG family.</text>
</comment>
<dbReference type="EnsemblBacteria" id="AAO82053">
    <property type="protein sequence ID" value="AAO82053"/>
    <property type="gene ID" value="EF_2328"/>
</dbReference>
<dbReference type="InterPro" id="IPR051539">
    <property type="entry name" value="T4SS-coupling_protein"/>
</dbReference>
<keyword evidence="8" id="KW-1185">Reference proteome</keyword>
<dbReference type="STRING" id="226185.EF_2328"/>
<comment type="subcellular location">
    <subcellularLocation>
        <location evidence="1">Cell membrane</location>
        <topology evidence="1">Multi-pass membrane protein</topology>
    </subcellularLocation>
</comment>
<evidence type="ECO:0000256" key="6">
    <source>
        <dbReference type="ARBA" id="ARBA00023136"/>
    </source>
</evidence>
<protein>
    <submittedName>
        <fullName evidence="7">TraG family protein</fullName>
    </submittedName>
</protein>
<dbReference type="eggNOG" id="COG3505">
    <property type="taxonomic scope" value="Bacteria"/>
</dbReference>
<evidence type="ECO:0000256" key="1">
    <source>
        <dbReference type="ARBA" id="ARBA00004651"/>
    </source>
</evidence>
<sequence length="591" mass="66929">MKFDVKKILLPNLPYLFIFWFFNRVAEGYRLAEGADMVTKAMGAVSGLGALISKNPLPSFYPRDLLLGAVVAVIIRAVVYFKAKNAKKYRHGVEYGSARWGNSDDIKPFINPQFDQNILLTQTERVMVGRNKIPKYNINKNVLVIGGSGSGKTRFHIKPNLMQMNASYIITDPKGTVVLECGKMLQRGGYEIKILNTIDFKQSMKYNPFRYIYCENDILKLVNCIMENTKGEDSKGGEDFWAKAEALYYQALIAYIWYEAPEEEKNMTTLLEMLNASEVREDDENFKNAVDLMFDALEKRDPQHFAVRQYKKYKMAAGKTAKSILISCGARMAPFDIREVRELMEGDELELEKIGDRKTALFCIVSDTDMTFNFISAMVYTQMFNVLCDKALENGGALKTHVTCLLDEFANQKIPNFQHLISVIRSREISAHIVVQTQSQLKAVYKDHAETIIGNCSCVLFLGGKERSTLKEISETLGKETIDLFNTSDTRGSQRSMGVNYQKLGKELMSTDELAVMDGGKCILQVQGVRPFFSDKFDITKHPQYKYLLDSSKKNAFDIAKYLSRRLTVRPDDVFESCELEAPPASDAPAD</sequence>
<dbReference type="Gene3D" id="3.40.50.300">
    <property type="entry name" value="P-loop containing nucleotide triphosphate hydrolases"/>
    <property type="match status" value="2"/>
</dbReference>
<proteinExistence type="inferred from homology"/>
<reference evidence="7 8" key="1">
    <citation type="journal article" date="2003" name="Science">
        <title>Role of mobile DNA in the evolution of vancomycin-resistant Enterococcus faecalis.</title>
        <authorList>
            <person name="Paulsen I."/>
            <person name="Banerjei L."/>
            <person name="Myers G.S.A."/>
            <person name="Nelson K.E."/>
            <person name="Seshadri R."/>
            <person name="Read T.D."/>
            <person name="Fouts D.E."/>
            <person name="Eisen J.A."/>
            <person name="Gill S.R."/>
            <person name="Heidelberg J.F."/>
            <person name="Tettelin H."/>
            <person name="Dodson R.J."/>
            <person name="Umayam L."/>
            <person name="Brinkac L."/>
            <person name="Beanan M."/>
            <person name="Daugherty S."/>
            <person name="DeBoy R.T."/>
            <person name="Durkin S."/>
            <person name="Kolonay J."/>
            <person name="Madupu R."/>
            <person name="Nelson W."/>
            <person name="Vamathevan J."/>
            <person name="Tran B."/>
            <person name="Upton J."/>
            <person name="Hansen T."/>
            <person name="Shetty J."/>
            <person name="Khouri H."/>
            <person name="Utterback T."/>
            <person name="Radune D."/>
            <person name="Ketchum K.A."/>
            <person name="Dougherty B.A."/>
            <person name="Fraser C.M."/>
        </authorList>
    </citation>
    <scope>NUCLEOTIDE SEQUENCE [LARGE SCALE GENOMIC DNA]</scope>
    <source>
        <strain evidence="8">ATCC 700802 / V583</strain>
    </source>
</reference>
<dbReference type="Proteomes" id="UP000001415">
    <property type="component" value="Chromosome"/>
</dbReference>
<dbReference type="GO" id="GO:0005886">
    <property type="term" value="C:plasma membrane"/>
    <property type="evidence" value="ECO:0007669"/>
    <property type="project" value="UniProtKB-SubCell"/>
</dbReference>
<dbReference type="InterPro" id="IPR027417">
    <property type="entry name" value="P-loop_NTPase"/>
</dbReference>
<evidence type="ECO:0000313" key="7">
    <source>
        <dbReference type="EMBL" id="AAO82053.1"/>
    </source>
</evidence>
<evidence type="ECO:0000313" key="8">
    <source>
        <dbReference type="Proteomes" id="UP000001415"/>
    </source>
</evidence>
<dbReference type="KEGG" id="efa:EF2328"/>
<accession>Q832B2</accession>
<name>Q832B2_ENTFA</name>
<dbReference type="PATRIC" id="fig|226185.9.peg.2180"/>
<evidence type="ECO:0000256" key="3">
    <source>
        <dbReference type="ARBA" id="ARBA00022475"/>
    </source>
</evidence>
<keyword evidence="3" id="KW-1003">Cell membrane</keyword>
<keyword evidence="5" id="KW-1133">Transmembrane helix</keyword>
<evidence type="ECO:0000256" key="2">
    <source>
        <dbReference type="ARBA" id="ARBA00008806"/>
    </source>
</evidence>
<dbReference type="PANTHER" id="PTHR37937:SF1">
    <property type="entry name" value="CONJUGATIVE TRANSFER: DNA TRANSPORT"/>
    <property type="match status" value="1"/>
</dbReference>
<dbReference type="SUPFAM" id="SSF52540">
    <property type="entry name" value="P-loop containing nucleoside triphosphate hydrolases"/>
    <property type="match status" value="1"/>
</dbReference>
<organism evidence="7 8">
    <name type="scientific">Enterococcus faecalis (strain ATCC 700802 / V583)</name>
    <dbReference type="NCBI Taxonomy" id="226185"/>
    <lineage>
        <taxon>Bacteria</taxon>
        <taxon>Bacillati</taxon>
        <taxon>Bacillota</taxon>
        <taxon>Bacilli</taxon>
        <taxon>Lactobacillales</taxon>
        <taxon>Enterococcaceae</taxon>
        <taxon>Enterococcus</taxon>
    </lineage>
</organism>
<keyword evidence="4" id="KW-0812">Transmembrane</keyword>
<dbReference type="NCBIfam" id="NF045973">
    <property type="entry name" value="conju_CD1115"/>
    <property type="match status" value="1"/>
</dbReference>
<gene>
    <name evidence="7" type="ordered locus">EF_2328</name>
</gene>
<dbReference type="Pfam" id="PF02534">
    <property type="entry name" value="T4SS-DNA_transf"/>
    <property type="match status" value="1"/>
</dbReference>
<dbReference type="RefSeq" id="WP_002368726.1">
    <property type="nucleotide sequence ID" value="NC_004668.1"/>
</dbReference>
<dbReference type="InterPro" id="IPR003688">
    <property type="entry name" value="TraG/VirD4"/>
</dbReference>
<keyword evidence="6" id="KW-0472">Membrane</keyword>
<dbReference type="HOGENOM" id="CLU_015347_4_1_9"/>
<dbReference type="EMBL" id="AE016830">
    <property type="protein sequence ID" value="AAO82053.1"/>
    <property type="molecule type" value="Genomic_DNA"/>
</dbReference>
<dbReference type="PANTHER" id="PTHR37937">
    <property type="entry name" value="CONJUGATIVE TRANSFER: DNA TRANSPORT"/>
    <property type="match status" value="1"/>
</dbReference>